<keyword evidence="7" id="KW-1005">Bacterial flagellum biogenesis</keyword>
<evidence type="ECO:0000256" key="1">
    <source>
        <dbReference type="ARBA" id="ARBA00004413"/>
    </source>
</evidence>
<dbReference type="AlphaFoldDB" id="A0A2A5B506"/>
<proteinExistence type="inferred from homology"/>
<evidence type="ECO:0000256" key="5">
    <source>
        <dbReference type="ARBA" id="ARBA00022475"/>
    </source>
</evidence>
<comment type="subcellular location">
    <subcellularLocation>
        <location evidence="1">Cell membrane</location>
        <topology evidence="1">Peripheral membrane protein</topology>
        <orientation evidence="1">Cytoplasmic side</orientation>
    </subcellularLocation>
</comment>
<evidence type="ECO:0000256" key="4">
    <source>
        <dbReference type="ARBA" id="ARBA00022448"/>
    </source>
</evidence>
<evidence type="ECO:0000256" key="9">
    <source>
        <dbReference type="ARBA" id="ARBA00023136"/>
    </source>
</evidence>
<keyword evidence="6" id="KW-0145">Chemotaxis</keyword>
<dbReference type="GO" id="GO:0044781">
    <property type="term" value="P:bacterial-type flagellum organization"/>
    <property type="evidence" value="ECO:0007669"/>
    <property type="project" value="UniProtKB-KW"/>
</dbReference>
<keyword evidence="8" id="KW-0653">Protein transport</keyword>
<comment type="similarity">
    <text evidence="2">Belongs to the FliJ family.</text>
</comment>
<dbReference type="GO" id="GO:0005886">
    <property type="term" value="C:plasma membrane"/>
    <property type="evidence" value="ECO:0007669"/>
    <property type="project" value="UniProtKB-SubCell"/>
</dbReference>
<keyword evidence="11" id="KW-0969">Cilium</keyword>
<dbReference type="GO" id="GO:0071973">
    <property type="term" value="P:bacterial-type flagellum-dependent cell motility"/>
    <property type="evidence" value="ECO:0007669"/>
    <property type="project" value="InterPro"/>
</dbReference>
<dbReference type="GO" id="GO:0006935">
    <property type="term" value="P:chemotaxis"/>
    <property type="evidence" value="ECO:0007669"/>
    <property type="project" value="UniProtKB-KW"/>
</dbReference>
<dbReference type="EMBL" id="NVVJ01000010">
    <property type="protein sequence ID" value="PCJ26647.1"/>
    <property type="molecule type" value="Genomic_DNA"/>
</dbReference>
<name>A0A2A5B506_9GAMM</name>
<keyword evidence="11" id="KW-0966">Cell projection</keyword>
<evidence type="ECO:0000256" key="8">
    <source>
        <dbReference type="ARBA" id="ARBA00022927"/>
    </source>
</evidence>
<keyword evidence="5" id="KW-1003">Cell membrane</keyword>
<dbReference type="InterPro" id="IPR053716">
    <property type="entry name" value="Flag_assembly_chemotaxis_eff"/>
</dbReference>
<accession>A0A2A5B506</accession>
<keyword evidence="11" id="KW-0282">Flagellum</keyword>
<dbReference type="Gene3D" id="1.10.287.1700">
    <property type="match status" value="1"/>
</dbReference>
<dbReference type="Pfam" id="PF02050">
    <property type="entry name" value="FliJ"/>
    <property type="match status" value="1"/>
</dbReference>
<evidence type="ECO:0000256" key="7">
    <source>
        <dbReference type="ARBA" id="ARBA00022795"/>
    </source>
</evidence>
<evidence type="ECO:0000256" key="10">
    <source>
        <dbReference type="ARBA" id="ARBA00023225"/>
    </source>
</evidence>
<evidence type="ECO:0000256" key="2">
    <source>
        <dbReference type="ARBA" id="ARBA00010004"/>
    </source>
</evidence>
<sequence length="150" mass="17313">MKRSTRLEKISDINASFEIEAGSLLASAQAQHHTVSSQLEKLVSYRKDYHQQLKSKMEYLSSASTIQGYHQFVSTLETAILQQTEVVKNSARHLEASRINWIKKKQDVKKLTRAAEILRLQENDKARKLEQIESDELSIGRFNKKKRITI</sequence>
<gene>
    <name evidence="11" type="primary">fliJ</name>
    <name evidence="11" type="ORF">COA96_04830</name>
</gene>
<evidence type="ECO:0000313" key="12">
    <source>
        <dbReference type="Proteomes" id="UP000218327"/>
    </source>
</evidence>
<keyword evidence="9" id="KW-0472">Membrane</keyword>
<dbReference type="Proteomes" id="UP000218327">
    <property type="component" value="Unassembled WGS sequence"/>
</dbReference>
<comment type="caution">
    <text evidence="11">The sequence shown here is derived from an EMBL/GenBank/DDBJ whole genome shotgun (WGS) entry which is preliminary data.</text>
</comment>
<dbReference type="InterPro" id="IPR012823">
    <property type="entry name" value="Flagell_FliJ"/>
</dbReference>
<dbReference type="InterPro" id="IPR052570">
    <property type="entry name" value="FliJ"/>
</dbReference>
<keyword evidence="10" id="KW-1006">Bacterial flagellum protein export</keyword>
<evidence type="ECO:0000256" key="3">
    <source>
        <dbReference type="ARBA" id="ARBA00020392"/>
    </source>
</evidence>
<dbReference type="PANTHER" id="PTHR38786">
    <property type="entry name" value="FLAGELLAR FLIJ PROTEIN"/>
    <property type="match status" value="1"/>
</dbReference>
<dbReference type="GO" id="GO:0015031">
    <property type="term" value="P:protein transport"/>
    <property type="evidence" value="ECO:0007669"/>
    <property type="project" value="UniProtKB-KW"/>
</dbReference>
<dbReference type="PANTHER" id="PTHR38786:SF1">
    <property type="entry name" value="FLAGELLAR FLIJ PROTEIN"/>
    <property type="match status" value="1"/>
</dbReference>
<organism evidence="11 12">
    <name type="scientific">SAR86 cluster bacterium</name>
    <dbReference type="NCBI Taxonomy" id="2030880"/>
    <lineage>
        <taxon>Bacteria</taxon>
        <taxon>Pseudomonadati</taxon>
        <taxon>Pseudomonadota</taxon>
        <taxon>Gammaproteobacteria</taxon>
        <taxon>SAR86 cluster</taxon>
    </lineage>
</organism>
<evidence type="ECO:0000313" key="11">
    <source>
        <dbReference type="EMBL" id="PCJ26647.1"/>
    </source>
</evidence>
<evidence type="ECO:0000256" key="6">
    <source>
        <dbReference type="ARBA" id="ARBA00022500"/>
    </source>
</evidence>
<dbReference type="GO" id="GO:0009288">
    <property type="term" value="C:bacterial-type flagellum"/>
    <property type="evidence" value="ECO:0007669"/>
    <property type="project" value="InterPro"/>
</dbReference>
<dbReference type="NCBIfam" id="TIGR02473">
    <property type="entry name" value="flagell_FliJ"/>
    <property type="match status" value="1"/>
</dbReference>
<keyword evidence="4" id="KW-0813">Transport</keyword>
<reference evidence="12" key="1">
    <citation type="submission" date="2017-08" db="EMBL/GenBank/DDBJ databases">
        <title>A dynamic microbial community with high functional redundancy inhabits the cold, oxic subseafloor aquifer.</title>
        <authorList>
            <person name="Tully B.J."/>
            <person name="Wheat C.G."/>
            <person name="Glazer B.T."/>
            <person name="Huber J.A."/>
        </authorList>
    </citation>
    <scope>NUCLEOTIDE SEQUENCE [LARGE SCALE GENOMIC DNA]</scope>
</reference>
<protein>
    <recommendedName>
        <fullName evidence="3">Flagellar FliJ protein</fullName>
    </recommendedName>
</protein>